<feature type="domain" description="HD/PDEase" evidence="14">
    <location>
        <begin position="31"/>
        <end position="146"/>
    </location>
</feature>
<dbReference type="EC" id="3.1.3.89" evidence="8"/>
<comment type="cofactor">
    <cofactor evidence="2">
        <name>Mn(2+)</name>
        <dbReference type="ChEBI" id="CHEBI:29035"/>
    </cofactor>
</comment>
<dbReference type="Pfam" id="PF13023">
    <property type="entry name" value="HD_3"/>
    <property type="match status" value="1"/>
</dbReference>
<dbReference type="GO" id="GO:0009159">
    <property type="term" value="P:deoxyribonucleoside monophosphate catabolic process"/>
    <property type="evidence" value="ECO:0007669"/>
    <property type="project" value="UniProtKB-ARBA"/>
</dbReference>
<proteinExistence type="inferred from homology"/>
<evidence type="ECO:0000256" key="10">
    <source>
        <dbReference type="ARBA" id="ARBA00022723"/>
    </source>
</evidence>
<evidence type="ECO:0000256" key="1">
    <source>
        <dbReference type="ARBA" id="ARBA00001638"/>
    </source>
</evidence>
<keyword evidence="11" id="KW-0378">Hydrolase</keyword>
<comment type="similarity">
    <text evidence="6">Belongs to the HDDC2 family.</text>
</comment>
<evidence type="ECO:0000256" key="13">
    <source>
        <dbReference type="ARBA" id="ARBA00032735"/>
    </source>
</evidence>
<comment type="function">
    <text evidence="5">Catalyzes the dephosphorylation of the nucleoside 5'-monophosphates deoxyadenosine monophosphate (dAMP), deoxycytidine monophosphate (dCMP), deoxyguanosine monophosphate (dGMP) and deoxythymidine monophosphate (dTMP).</text>
</comment>
<evidence type="ECO:0000256" key="5">
    <source>
        <dbReference type="ARBA" id="ARBA00004074"/>
    </source>
</evidence>
<comment type="cofactor">
    <cofactor evidence="3">
        <name>Co(2+)</name>
        <dbReference type="ChEBI" id="CHEBI:48828"/>
    </cofactor>
</comment>
<dbReference type="InterPro" id="IPR003607">
    <property type="entry name" value="HD/PDEase_dom"/>
</dbReference>
<evidence type="ECO:0000256" key="4">
    <source>
        <dbReference type="ARBA" id="ARBA00001946"/>
    </source>
</evidence>
<reference evidence="15 16" key="1">
    <citation type="journal article" date="2021" name="J. Hered.">
        <title>A chromosome-level genome assembly of the parasitoid wasp, Cotesia glomerata (Hymenoptera: Braconidae).</title>
        <authorList>
            <person name="Pinto B.J."/>
            <person name="Weis J.J."/>
            <person name="Gamble T."/>
            <person name="Ode P.J."/>
            <person name="Paul R."/>
            <person name="Zaspel J.M."/>
        </authorList>
    </citation>
    <scope>NUCLEOTIDE SEQUENCE [LARGE SCALE GENOMIC DNA]</scope>
    <source>
        <strain evidence="15">CgM1</strain>
    </source>
</reference>
<comment type="subunit">
    <text evidence="7">Homodimer.</text>
</comment>
<evidence type="ECO:0000256" key="6">
    <source>
        <dbReference type="ARBA" id="ARBA00009999"/>
    </source>
</evidence>
<dbReference type="SUPFAM" id="SSF109604">
    <property type="entry name" value="HD-domain/PDEase-like"/>
    <property type="match status" value="1"/>
</dbReference>
<organism evidence="15 16">
    <name type="scientific">Cotesia glomerata</name>
    <name type="common">Lepidopteran parasitic wasp</name>
    <name type="synonym">Apanteles glomeratus</name>
    <dbReference type="NCBI Taxonomy" id="32391"/>
    <lineage>
        <taxon>Eukaryota</taxon>
        <taxon>Metazoa</taxon>
        <taxon>Ecdysozoa</taxon>
        <taxon>Arthropoda</taxon>
        <taxon>Hexapoda</taxon>
        <taxon>Insecta</taxon>
        <taxon>Pterygota</taxon>
        <taxon>Neoptera</taxon>
        <taxon>Endopterygota</taxon>
        <taxon>Hymenoptera</taxon>
        <taxon>Apocrita</taxon>
        <taxon>Ichneumonoidea</taxon>
        <taxon>Braconidae</taxon>
        <taxon>Microgastrinae</taxon>
        <taxon>Cotesia</taxon>
    </lineage>
</organism>
<dbReference type="Proteomes" id="UP000826195">
    <property type="component" value="Unassembled WGS sequence"/>
</dbReference>
<evidence type="ECO:0000256" key="7">
    <source>
        <dbReference type="ARBA" id="ARBA00011738"/>
    </source>
</evidence>
<dbReference type="PANTHER" id="PTHR11845:SF13">
    <property type="entry name" value="5'-DEOXYNUCLEOTIDASE HDDC2"/>
    <property type="match status" value="1"/>
</dbReference>
<dbReference type="GO" id="GO:0002953">
    <property type="term" value="F:5'-deoxynucleotidase activity"/>
    <property type="evidence" value="ECO:0007669"/>
    <property type="project" value="UniProtKB-EC"/>
</dbReference>
<evidence type="ECO:0000256" key="8">
    <source>
        <dbReference type="ARBA" id="ARBA00012964"/>
    </source>
</evidence>
<evidence type="ECO:0000259" key="14">
    <source>
        <dbReference type="SMART" id="SM00471"/>
    </source>
</evidence>
<evidence type="ECO:0000256" key="11">
    <source>
        <dbReference type="ARBA" id="ARBA00022801"/>
    </source>
</evidence>
<dbReference type="SMART" id="SM00471">
    <property type="entry name" value="HDc"/>
    <property type="match status" value="1"/>
</dbReference>
<evidence type="ECO:0000256" key="9">
    <source>
        <dbReference type="ARBA" id="ARBA00015933"/>
    </source>
</evidence>
<comment type="caution">
    <text evidence="15">The sequence shown here is derived from an EMBL/GenBank/DDBJ whole genome shotgun (WGS) entry which is preliminary data.</text>
</comment>
<name>A0AAV7HU60_COTGL</name>
<sequence>MDFMKLQEFMELVGQLKHIKRTGWVLRNIEGSETIAAHMYRMAVLSLLVDTQENLDRNKIMQMALVHDLAECIVGDITPHCGVSPEEKHRLEDDAMIKICQLLGNQGSNILEIFREYESQQSNEAKYVKDLDRLDLISQAYEYEKRDGTPGKLEEFFANTVDKISHPFLKKMAAEITSQRQKILGNK</sequence>
<evidence type="ECO:0000256" key="3">
    <source>
        <dbReference type="ARBA" id="ARBA00001941"/>
    </source>
</evidence>
<evidence type="ECO:0000313" key="16">
    <source>
        <dbReference type="Proteomes" id="UP000826195"/>
    </source>
</evidence>
<keyword evidence="10" id="KW-0479">Metal-binding</keyword>
<dbReference type="AlphaFoldDB" id="A0AAV7HU60"/>
<keyword evidence="16" id="KW-1185">Reference proteome</keyword>
<dbReference type="GO" id="GO:0005737">
    <property type="term" value="C:cytoplasm"/>
    <property type="evidence" value="ECO:0007669"/>
    <property type="project" value="TreeGrafter"/>
</dbReference>
<accession>A0AAV7HU60</accession>
<dbReference type="Gene3D" id="1.10.3210.10">
    <property type="entry name" value="Hypothetical protein af1432"/>
    <property type="match status" value="1"/>
</dbReference>
<evidence type="ECO:0000256" key="12">
    <source>
        <dbReference type="ARBA" id="ARBA00022842"/>
    </source>
</evidence>
<protein>
    <recommendedName>
        <fullName evidence="9">5'-deoxynucleotidase HDDC2</fullName>
        <ecNumber evidence="8">3.1.3.89</ecNumber>
    </recommendedName>
    <alternativeName>
        <fullName evidence="13">HD domain-containing protein 2</fullName>
    </alternativeName>
</protein>
<dbReference type="EMBL" id="JAHXZJ010002982">
    <property type="protein sequence ID" value="KAH0534951.1"/>
    <property type="molecule type" value="Genomic_DNA"/>
</dbReference>
<gene>
    <name evidence="15" type="ORF">KQX54_010756</name>
</gene>
<dbReference type="InterPro" id="IPR039356">
    <property type="entry name" value="YfbR/HDDC2"/>
</dbReference>
<comment type="cofactor">
    <cofactor evidence="4">
        <name>Mg(2+)</name>
        <dbReference type="ChEBI" id="CHEBI:18420"/>
    </cofactor>
</comment>
<dbReference type="PANTHER" id="PTHR11845">
    <property type="entry name" value="5'-DEOXYNUCLEOTIDASE HDDC2"/>
    <property type="match status" value="1"/>
</dbReference>
<keyword evidence="12" id="KW-0460">Magnesium</keyword>
<dbReference type="GO" id="GO:0046872">
    <property type="term" value="F:metal ion binding"/>
    <property type="evidence" value="ECO:0007669"/>
    <property type="project" value="UniProtKB-KW"/>
</dbReference>
<dbReference type="FunFam" id="1.10.3210.10:FF:000011">
    <property type="entry name" value="HD domain-containing protein 2"/>
    <property type="match status" value="1"/>
</dbReference>
<comment type="catalytic activity">
    <reaction evidence="1">
        <text>a 2'-deoxyribonucleoside 5'-phosphate + H2O = a 2'-deoxyribonucleoside + phosphate</text>
        <dbReference type="Rhea" id="RHEA:36167"/>
        <dbReference type="ChEBI" id="CHEBI:15377"/>
        <dbReference type="ChEBI" id="CHEBI:18274"/>
        <dbReference type="ChEBI" id="CHEBI:43474"/>
        <dbReference type="ChEBI" id="CHEBI:65317"/>
        <dbReference type="EC" id="3.1.3.89"/>
    </reaction>
</comment>
<dbReference type="InterPro" id="IPR006674">
    <property type="entry name" value="HD_domain"/>
</dbReference>
<evidence type="ECO:0000313" key="15">
    <source>
        <dbReference type="EMBL" id="KAH0534951.1"/>
    </source>
</evidence>
<evidence type="ECO:0000256" key="2">
    <source>
        <dbReference type="ARBA" id="ARBA00001936"/>
    </source>
</evidence>